<proteinExistence type="predicted"/>
<reference evidence="1" key="1">
    <citation type="journal article" date="2014" name="Front. Microbiol.">
        <title>High frequency of phylogenetically diverse reductive dehalogenase-homologous genes in deep subseafloor sedimentary metagenomes.</title>
        <authorList>
            <person name="Kawai M."/>
            <person name="Futagami T."/>
            <person name="Toyoda A."/>
            <person name="Takaki Y."/>
            <person name="Nishi S."/>
            <person name="Hori S."/>
            <person name="Arai W."/>
            <person name="Tsubouchi T."/>
            <person name="Morono Y."/>
            <person name="Uchiyama I."/>
            <person name="Ito T."/>
            <person name="Fujiyama A."/>
            <person name="Inagaki F."/>
            <person name="Takami H."/>
        </authorList>
    </citation>
    <scope>NUCLEOTIDE SEQUENCE</scope>
    <source>
        <strain evidence="1">Expedition CK06-06</strain>
    </source>
</reference>
<dbReference type="AlphaFoldDB" id="X1K490"/>
<accession>X1K490</accession>
<dbReference type="EMBL" id="BARU01037152">
    <property type="protein sequence ID" value="GAH85079.1"/>
    <property type="molecule type" value="Genomic_DNA"/>
</dbReference>
<feature type="non-terminal residue" evidence="1">
    <location>
        <position position="191"/>
    </location>
</feature>
<comment type="caution">
    <text evidence="1">The sequence shown here is derived from an EMBL/GenBank/DDBJ whole genome shotgun (WGS) entry which is preliminary data.</text>
</comment>
<gene>
    <name evidence="1" type="ORF">S03H2_57934</name>
</gene>
<organism evidence="1">
    <name type="scientific">marine sediment metagenome</name>
    <dbReference type="NCBI Taxonomy" id="412755"/>
    <lineage>
        <taxon>unclassified sequences</taxon>
        <taxon>metagenomes</taxon>
        <taxon>ecological metagenomes</taxon>
    </lineage>
</organism>
<sequence>MFELSADKALRISSRILWIRFSSGAIIVNEITKPEPPDIRIAFALTKTSVLQLALEESSTDGDGTGPLPMGLQITNIGGATAKNCILRLIHPTTFKISSNTMQLEQKEIYGNTLTTMTTINLPDIHPGQTVYFDKDLEAAANNQKDVLVDIAPYNPSSAPDFNENPPVFLPITDKRVDEGSTLTFEVHRKP</sequence>
<name>X1K490_9ZZZZ</name>
<evidence type="ECO:0000313" key="1">
    <source>
        <dbReference type="EMBL" id="GAH85079.1"/>
    </source>
</evidence>
<evidence type="ECO:0008006" key="2">
    <source>
        <dbReference type="Google" id="ProtNLM"/>
    </source>
</evidence>
<protein>
    <recommendedName>
        <fullName evidence="2">CARDB domain-containing protein</fullName>
    </recommendedName>
</protein>